<evidence type="ECO:0000259" key="2">
    <source>
        <dbReference type="Pfam" id="PF02541"/>
    </source>
</evidence>
<feature type="domain" description="Ppx/GppA phosphatase N-terminal" evidence="2">
    <location>
        <begin position="24"/>
        <end position="302"/>
    </location>
</feature>
<dbReference type="Proteomes" id="UP000365705">
    <property type="component" value="Unassembled WGS sequence"/>
</dbReference>
<dbReference type="PANTHER" id="PTHR30005:SF0">
    <property type="entry name" value="RETROGRADE REGULATION PROTEIN 2"/>
    <property type="match status" value="1"/>
</dbReference>
<proteinExistence type="inferred from homology"/>
<dbReference type="InterPro" id="IPR050273">
    <property type="entry name" value="GppA/Ppx_hydrolase"/>
</dbReference>
<protein>
    <submittedName>
        <fullName evidence="3">Exopolyphosphatase</fullName>
        <ecNumber evidence="3">3.6.1.11</ecNumber>
    </submittedName>
</protein>
<comment type="similarity">
    <text evidence="1">Belongs to the GppA/Ppx family.</text>
</comment>
<dbReference type="InterPro" id="IPR043129">
    <property type="entry name" value="ATPase_NBD"/>
</dbReference>
<name>A0A508YMD2_LIMMU</name>
<dbReference type="Gene3D" id="3.30.420.40">
    <property type="match status" value="1"/>
</dbReference>
<dbReference type="EMBL" id="CABFNH010000016">
    <property type="protein sequence ID" value="VTZ90930.1"/>
    <property type="molecule type" value="Genomic_DNA"/>
</dbReference>
<dbReference type="Gene3D" id="3.30.420.150">
    <property type="entry name" value="Exopolyphosphatase. Domain 2"/>
    <property type="match status" value="1"/>
</dbReference>
<dbReference type="EC" id="3.6.1.11" evidence="3"/>
<reference evidence="3 4" key="1">
    <citation type="submission" date="2019-06" db="EMBL/GenBank/DDBJ databases">
        <authorList>
            <person name="Rodrigo-Torres L."/>
            <person name="Arahal R. D."/>
            <person name="Lucena T."/>
        </authorList>
    </citation>
    <scope>NUCLEOTIDE SEQUENCE [LARGE SCALE GENOMIC DNA]</scope>
    <source>
        <strain evidence="3 4">INIA P508</strain>
    </source>
</reference>
<dbReference type="PANTHER" id="PTHR30005">
    <property type="entry name" value="EXOPOLYPHOSPHATASE"/>
    <property type="match status" value="1"/>
</dbReference>
<sequence>MVENLAIVDLGSNSARMAVTEISTDGKFREIKRVKENTRLSEGMGHEKILQPEAMERTIQAIKHFKRQYQGLPNLQVQAIATAAVRQAKNRQEFLQRVKQETGLTVRVLSGYKEAYYDYLGVVRTLKLNHCLILDVGGASCELVLVQHRKARDLISLPIGAVNLSEQYHLGGYVRSADLFKAQAAVCDRLNKIPWLRYATRMPIVLLGGANRTLARMSRSYRHKNRGSIHGYRLTSRVVYATYRELLSRNLAQRKKMPGLEPDRADIIIGGMLPLVTLLERNSDGRVIFSESGVREGIITEYIQQREKRSQNDEKQ</sequence>
<accession>A0A508YMD2</accession>
<evidence type="ECO:0000313" key="3">
    <source>
        <dbReference type="EMBL" id="VTZ90930.1"/>
    </source>
</evidence>
<gene>
    <name evidence="3" type="primary">ppx_2</name>
    <name evidence="3" type="ORF">LMUP508_01321</name>
</gene>
<dbReference type="Pfam" id="PF02541">
    <property type="entry name" value="Ppx-GppA"/>
    <property type="match status" value="1"/>
</dbReference>
<evidence type="ECO:0000313" key="4">
    <source>
        <dbReference type="Proteomes" id="UP000365705"/>
    </source>
</evidence>
<dbReference type="GO" id="GO:0004309">
    <property type="term" value="F:exopolyphosphatase activity"/>
    <property type="evidence" value="ECO:0007669"/>
    <property type="project" value="UniProtKB-EC"/>
</dbReference>
<dbReference type="SUPFAM" id="SSF53067">
    <property type="entry name" value="Actin-like ATPase domain"/>
    <property type="match status" value="2"/>
</dbReference>
<dbReference type="CDD" id="cd24052">
    <property type="entry name" value="ASKHA_NBD_HpPPX-GppA-like"/>
    <property type="match status" value="1"/>
</dbReference>
<dbReference type="InterPro" id="IPR003695">
    <property type="entry name" value="Ppx_GppA_N"/>
</dbReference>
<dbReference type="AlphaFoldDB" id="A0A508YMD2"/>
<keyword evidence="3" id="KW-0378">Hydrolase</keyword>
<organism evidence="3 4">
    <name type="scientific">Limosilactobacillus mucosae</name>
    <name type="common">Lactobacillus mucosae</name>
    <dbReference type="NCBI Taxonomy" id="97478"/>
    <lineage>
        <taxon>Bacteria</taxon>
        <taxon>Bacillati</taxon>
        <taxon>Bacillota</taxon>
        <taxon>Bacilli</taxon>
        <taxon>Lactobacillales</taxon>
        <taxon>Lactobacillaceae</taxon>
        <taxon>Limosilactobacillus</taxon>
    </lineage>
</organism>
<evidence type="ECO:0000256" key="1">
    <source>
        <dbReference type="ARBA" id="ARBA00007125"/>
    </source>
</evidence>